<dbReference type="AlphaFoldDB" id="A0A9P6XPF4"/>
<dbReference type="Proteomes" id="UP000716291">
    <property type="component" value="Unassembled WGS sequence"/>
</dbReference>
<evidence type="ECO:0000313" key="10">
    <source>
        <dbReference type="Proteomes" id="UP000717996"/>
    </source>
</evidence>
<evidence type="ECO:0000256" key="3">
    <source>
        <dbReference type="ARBA" id="ARBA00011940"/>
    </source>
</evidence>
<dbReference type="Pfam" id="PF00121">
    <property type="entry name" value="TIM"/>
    <property type="match status" value="1"/>
</dbReference>
<proteinExistence type="inferred from homology"/>
<accession>A0A9P6XPF4</accession>
<comment type="subunit">
    <text evidence="2">Homodimer.</text>
</comment>
<reference evidence="8" key="1">
    <citation type="journal article" date="2020" name="Microb. Genom.">
        <title>Genetic diversity of clinical and environmental Mucorales isolates obtained from an investigation of mucormycosis cases among solid organ transplant recipients.</title>
        <authorList>
            <person name="Nguyen M.H."/>
            <person name="Kaul D."/>
            <person name="Muto C."/>
            <person name="Cheng S.J."/>
            <person name="Richter R.A."/>
            <person name="Bruno V.M."/>
            <person name="Liu G."/>
            <person name="Beyhan S."/>
            <person name="Sundermann A.J."/>
            <person name="Mounaud S."/>
            <person name="Pasculle A.W."/>
            <person name="Nierman W.C."/>
            <person name="Driscoll E."/>
            <person name="Cumbie R."/>
            <person name="Clancy C.J."/>
            <person name="Dupont C.L."/>
        </authorList>
    </citation>
    <scope>NUCLEOTIDE SEQUENCE</scope>
    <source>
        <strain evidence="7">GL11</strain>
        <strain evidence="8">GL16</strain>
    </source>
</reference>
<evidence type="ECO:0000256" key="4">
    <source>
        <dbReference type="ARBA" id="ARBA00023235"/>
    </source>
</evidence>
<keyword evidence="4" id="KW-0413">Isomerase</keyword>
<evidence type="ECO:0000313" key="8">
    <source>
        <dbReference type="EMBL" id="KAG1529594.1"/>
    </source>
</evidence>
<evidence type="ECO:0000313" key="7">
    <source>
        <dbReference type="EMBL" id="KAG1309654.1"/>
    </source>
</evidence>
<dbReference type="Gene3D" id="3.20.20.70">
    <property type="entry name" value="Aldolase class I"/>
    <property type="match status" value="1"/>
</dbReference>
<dbReference type="SUPFAM" id="SSF51351">
    <property type="entry name" value="Triosephosphate isomerase (TIM)"/>
    <property type="match status" value="1"/>
</dbReference>
<dbReference type="EMBL" id="JAANQT010000609">
    <property type="protein sequence ID" value="KAG1309654.1"/>
    <property type="molecule type" value="Genomic_DNA"/>
</dbReference>
<keyword evidence="9" id="KW-1185">Reference proteome</keyword>
<gene>
    <name evidence="8" type="ORF">G6F51_014100</name>
    <name evidence="7" type="ORF">G6F64_005148</name>
</gene>
<evidence type="ECO:0000256" key="1">
    <source>
        <dbReference type="ARBA" id="ARBA00007422"/>
    </source>
</evidence>
<dbReference type="InterPro" id="IPR013785">
    <property type="entry name" value="Aldolase_TIM"/>
</dbReference>
<comment type="similarity">
    <text evidence="1">Belongs to the triosephosphate isomerase family.</text>
</comment>
<evidence type="ECO:0000313" key="9">
    <source>
        <dbReference type="Proteomes" id="UP000716291"/>
    </source>
</evidence>
<sequence length="68" mass="7240">MSRLRAAENTRILSGGSVSGANGKELATMPDNNGFLVSLCHFHPLLILYEVGGICLKPELADSVHSCQ</sequence>
<evidence type="ECO:0000256" key="5">
    <source>
        <dbReference type="ARBA" id="ARBA00024331"/>
    </source>
</evidence>
<dbReference type="EMBL" id="JAANIT010007798">
    <property type="protein sequence ID" value="KAG1529594.1"/>
    <property type="molecule type" value="Genomic_DNA"/>
</dbReference>
<organism evidence="8 10">
    <name type="scientific">Rhizopus oryzae</name>
    <name type="common">Mucormycosis agent</name>
    <name type="synonym">Rhizopus arrhizus var. delemar</name>
    <dbReference type="NCBI Taxonomy" id="64495"/>
    <lineage>
        <taxon>Eukaryota</taxon>
        <taxon>Fungi</taxon>
        <taxon>Fungi incertae sedis</taxon>
        <taxon>Mucoromycota</taxon>
        <taxon>Mucoromycotina</taxon>
        <taxon>Mucoromycetes</taxon>
        <taxon>Mucorales</taxon>
        <taxon>Mucorineae</taxon>
        <taxon>Rhizopodaceae</taxon>
        <taxon>Rhizopus</taxon>
    </lineage>
</organism>
<dbReference type="OrthoDB" id="10270039at2759"/>
<comment type="pathway">
    <text evidence="5">Carbohydrate biosynthesis.</text>
</comment>
<name>A0A9P6XPF4_RHIOR</name>
<dbReference type="InterPro" id="IPR035990">
    <property type="entry name" value="TIM_sf"/>
</dbReference>
<protein>
    <recommendedName>
        <fullName evidence="3">triose-phosphate isomerase</fullName>
        <ecNumber evidence="3">5.3.1.1</ecNumber>
    </recommendedName>
    <alternativeName>
        <fullName evidence="6">Triose-phosphate isomerase</fullName>
    </alternativeName>
</protein>
<dbReference type="Proteomes" id="UP000717996">
    <property type="component" value="Unassembled WGS sequence"/>
</dbReference>
<dbReference type="InterPro" id="IPR000652">
    <property type="entry name" value="Triosephosphate_isomerase"/>
</dbReference>
<comment type="caution">
    <text evidence="8">The sequence shown here is derived from an EMBL/GenBank/DDBJ whole genome shotgun (WGS) entry which is preliminary data.</text>
</comment>
<evidence type="ECO:0000256" key="6">
    <source>
        <dbReference type="ARBA" id="ARBA00031906"/>
    </source>
</evidence>
<dbReference type="GO" id="GO:0004807">
    <property type="term" value="F:triose-phosphate isomerase activity"/>
    <property type="evidence" value="ECO:0007669"/>
    <property type="project" value="UniProtKB-EC"/>
</dbReference>
<dbReference type="EC" id="5.3.1.1" evidence="3"/>
<evidence type="ECO:0000256" key="2">
    <source>
        <dbReference type="ARBA" id="ARBA00011738"/>
    </source>
</evidence>